<dbReference type="AlphaFoldDB" id="A0A1M6CQ18"/>
<dbReference type="STRING" id="683124.SAMN05444337_0433"/>
<evidence type="ECO:0000256" key="1">
    <source>
        <dbReference type="SAM" id="Phobius"/>
    </source>
</evidence>
<feature type="transmembrane region" description="Helical" evidence="1">
    <location>
        <begin position="44"/>
        <end position="63"/>
    </location>
</feature>
<dbReference type="Proteomes" id="UP000184232">
    <property type="component" value="Unassembled WGS sequence"/>
</dbReference>
<accession>A0A1M6CQ18</accession>
<organism evidence="3 4">
    <name type="scientific">Flavobacterium haoranii</name>
    <dbReference type="NCBI Taxonomy" id="683124"/>
    <lineage>
        <taxon>Bacteria</taxon>
        <taxon>Pseudomonadati</taxon>
        <taxon>Bacteroidota</taxon>
        <taxon>Flavobacteriia</taxon>
        <taxon>Flavobacteriales</taxon>
        <taxon>Flavobacteriaceae</taxon>
        <taxon>Flavobacterium</taxon>
    </lineage>
</organism>
<evidence type="ECO:0000256" key="2">
    <source>
        <dbReference type="SAM" id="SignalP"/>
    </source>
</evidence>
<proteinExistence type="predicted"/>
<feature type="signal peptide" evidence="2">
    <location>
        <begin position="1"/>
        <end position="20"/>
    </location>
</feature>
<evidence type="ECO:0000313" key="3">
    <source>
        <dbReference type="EMBL" id="SHI62941.1"/>
    </source>
</evidence>
<evidence type="ECO:0000313" key="4">
    <source>
        <dbReference type="Proteomes" id="UP000184232"/>
    </source>
</evidence>
<name>A0A1M6CQ18_9FLAO</name>
<feature type="chain" id="PRO_5012341645" evidence="2">
    <location>
        <begin position="21"/>
        <end position="71"/>
    </location>
</feature>
<keyword evidence="1" id="KW-1133">Transmembrane helix</keyword>
<dbReference type="EMBL" id="FQZH01000001">
    <property type="protein sequence ID" value="SHI62941.1"/>
    <property type="molecule type" value="Genomic_DNA"/>
</dbReference>
<sequence length="71" mass="7792">MKFKTLALLITLLISSLTYSQFEDDPGFGGGSGDPASEPLQTPIDNIIIPLLITGILTSIYFIKKKEKQLH</sequence>
<dbReference type="RefSeq" id="WP_072781157.1">
    <property type="nucleotide sequence ID" value="NZ_CP045292.1"/>
</dbReference>
<reference evidence="4" key="1">
    <citation type="submission" date="2016-11" db="EMBL/GenBank/DDBJ databases">
        <authorList>
            <person name="Varghese N."/>
            <person name="Submissions S."/>
        </authorList>
    </citation>
    <scope>NUCLEOTIDE SEQUENCE [LARGE SCALE GENOMIC DNA]</scope>
    <source>
        <strain evidence="4">DSM 22807</strain>
    </source>
</reference>
<keyword evidence="1" id="KW-0812">Transmembrane</keyword>
<keyword evidence="2" id="KW-0732">Signal</keyword>
<protein>
    <submittedName>
        <fullName evidence="3">Uncharacterized protein</fullName>
    </submittedName>
</protein>
<gene>
    <name evidence="3" type="ORF">SAMN05444337_0433</name>
</gene>
<keyword evidence="1" id="KW-0472">Membrane</keyword>
<keyword evidence="4" id="KW-1185">Reference proteome</keyword>